<reference evidence="17" key="3">
    <citation type="submission" date="2025-09" db="UniProtKB">
        <authorList>
            <consortium name="Ensembl"/>
        </authorList>
    </citation>
    <scope>IDENTIFICATION</scope>
</reference>
<dbReference type="GO" id="GO:0050649">
    <property type="term" value="F:testosterone 6-beta-hydroxylase activity"/>
    <property type="evidence" value="ECO:0000318"/>
    <property type="project" value="GO_Central"/>
</dbReference>
<evidence type="ECO:0000256" key="16">
    <source>
        <dbReference type="SAM" id="Phobius"/>
    </source>
</evidence>
<reference evidence="17 18" key="1">
    <citation type="journal article" date="2007" name="Nature">
        <title>Genome of the marsupial Monodelphis domestica reveals innovation in non-coding sequences.</title>
        <authorList>
            <person name="Mikkelsen T.S."/>
            <person name="Wakefield M.J."/>
            <person name="Aken B."/>
            <person name="Amemiya C.T."/>
            <person name="Chang J.L."/>
            <person name="Duke S."/>
            <person name="Garber M."/>
            <person name="Gentles A.J."/>
            <person name="Goodstadt L."/>
            <person name="Heger A."/>
            <person name="Jurka J."/>
            <person name="Kamal M."/>
            <person name="Mauceli E."/>
            <person name="Searle S.M."/>
            <person name="Sharpe T."/>
            <person name="Baker M.L."/>
            <person name="Batzer M.A."/>
            <person name="Benos P.V."/>
            <person name="Belov K."/>
            <person name="Clamp M."/>
            <person name="Cook A."/>
            <person name="Cuff J."/>
            <person name="Das R."/>
            <person name="Davidow L."/>
            <person name="Deakin J.E."/>
            <person name="Fazzari M.J."/>
            <person name="Glass J.L."/>
            <person name="Grabherr M."/>
            <person name="Greally J.M."/>
            <person name="Gu W."/>
            <person name="Hore T.A."/>
            <person name="Huttley G.A."/>
            <person name="Kleber M."/>
            <person name="Jirtle R.L."/>
            <person name="Koina E."/>
            <person name="Lee J.T."/>
            <person name="Mahony S."/>
            <person name="Marra M.A."/>
            <person name="Miller R.D."/>
            <person name="Nicholls R.D."/>
            <person name="Oda M."/>
            <person name="Papenfuss A.T."/>
            <person name="Parra Z.E."/>
            <person name="Pollock D.D."/>
            <person name="Ray D.A."/>
            <person name="Schein J.E."/>
            <person name="Speed T.P."/>
            <person name="Thompson K."/>
            <person name="VandeBerg J.L."/>
            <person name="Wade C.M."/>
            <person name="Walker J.A."/>
            <person name="Waters P.D."/>
            <person name="Webber C."/>
            <person name="Weidman J.R."/>
            <person name="Xie X."/>
            <person name="Zody M.C."/>
            <person name="Baldwin J."/>
            <person name="Abdouelleil A."/>
            <person name="Abdulkadir J."/>
            <person name="Abebe A."/>
            <person name="Abera B."/>
            <person name="Abreu J."/>
            <person name="Acer S.C."/>
            <person name="Aftuck L."/>
            <person name="Alexander A."/>
            <person name="An P."/>
            <person name="Anderson E."/>
            <person name="Anderson S."/>
            <person name="Arachi H."/>
            <person name="Azer M."/>
            <person name="Bachantsang P."/>
            <person name="Barry A."/>
            <person name="Bayul T."/>
            <person name="Berlin A."/>
            <person name="Bessette D."/>
            <person name="Bloom T."/>
            <person name="Bloom T."/>
            <person name="Boguslavskiy L."/>
            <person name="Bonnet C."/>
            <person name="Boukhgalter B."/>
            <person name="Bourzgui I."/>
            <person name="Brown A."/>
            <person name="Cahill P."/>
            <person name="Channer S."/>
            <person name="Cheshatsang Y."/>
            <person name="Chuda L."/>
            <person name="Citroen M."/>
            <person name="Collymore A."/>
            <person name="Cooke P."/>
            <person name="Costello M."/>
            <person name="D'Aco K."/>
            <person name="Daza R."/>
            <person name="De Haan G."/>
            <person name="DeGray S."/>
            <person name="DeMaso C."/>
            <person name="Dhargay N."/>
            <person name="Dooley K."/>
            <person name="Dooley E."/>
            <person name="Doricent M."/>
            <person name="Dorje P."/>
            <person name="Dorjee K."/>
            <person name="Dupes A."/>
            <person name="Elong R."/>
            <person name="Falk J."/>
            <person name="Farina A."/>
            <person name="Faro S."/>
            <person name="Ferguson D."/>
            <person name="Fisher S."/>
            <person name="Foley C.D."/>
            <person name="Franke A."/>
            <person name="Friedrich D."/>
            <person name="Gadbois L."/>
            <person name="Gearin G."/>
            <person name="Gearin C.R."/>
            <person name="Giannoukos G."/>
            <person name="Goode T."/>
            <person name="Graham J."/>
            <person name="Grandbois E."/>
            <person name="Grewal S."/>
            <person name="Gyaltsen K."/>
            <person name="Hafez N."/>
            <person name="Hagos B."/>
            <person name="Hall J."/>
            <person name="Henson C."/>
            <person name="Hollinger A."/>
            <person name="Honan T."/>
            <person name="Huard M.D."/>
            <person name="Hughes L."/>
            <person name="Hurhula B."/>
            <person name="Husby M.E."/>
            <person name="Kamat A."/>
            <person name="Kanga B."/>
            <person name="Kashin S."/>
            <person name="Khazanovich D."/>
            <person name="Kisner P."/>
            <person name="Lance K."/>
            <person name="Lara M."/>
            <person name="Lee W."/>
            <person name="Lennon N."/>
            <person name="Letendre F."/>
            <person name="LeVine R."/>
            <person name="Lipovsky A."/>
            <person name="Liu X."/>
            <person name="Liu J."/>
            <person name="Liu S."/>
            <person name="Lokyitsang T."/>
            <person name="Lokyitsang Y."/>
            <person name="Lubonja R."/>
            <person name="Lui A."/>
            <person name="MacDonald P."/>
            <person name="Magnisalis V."/>
            <person name="Maru K."/>
            <person name="Matthews C."/>
            <person name="McCusker W."/>
            <person name="McDonough S."/>
            <person name="Mehta T."/>
            <person name="Meldrim J."/>
            <person name="Meneus L."/>
            <person name="Mihai O."/>
            <person name="Mihalev A."/>
            <person name="Mihova T."/>
            <person name="Mittelman R."/>
            <person name="Mlenga V."/>
            <person name="Montmayeur A."/>
            <person name="Mulrain L."/>
            <person name="Navidi A."/>
            <person name="Naylor J."/>
            <person name="Negash T."/>
            <person name="Nguyen T."/>
            <person name="Nguyen N."/>
            <person name="Nicol R."/>
            <person name="Norbu C."/>
            <person name="Norbu N."/>
            <person name="Novod N."/>
            <person name="O'Neill B."/>
            <person name="Osman S."/>
            <person name="Markiewicz E."/>
            <person name="Oyono O.L."/>
            <person name="Patti C."/>
            <person name="Phunkhang P."/>
            <person name="Pierre F."/>
            <person name="Priest M."/>
            <person name="Raghuraman S."/>
            <person name="Rege F."/>
            <person name="Reyes R."/>
            <person name="Rise C."/>
            <person name="Rogov P."/>
            <person name="Ross K."/>
            <person name="Ryan E."/>
            <person name="Settipalli S."/>
            <person name="Shea T."/>
            <person name="Sherpa N."/>
            <person name="Shi L."/>
            <person name="Shih D."/>
            <person name="Sparrow T."/>
            <person name="Spaulding J."/>
            <person name="Stalker J."/>
            <person name="Stange-Thomann N."/>
            <person name="Stavropoulos S."/>
            <person name="Stone C."/>
            <person name="Strader C."/>
            <person name="Tesfaye S."/>
            <person name="Thomson T."/>
            <person name="Thoulutsang Y."/>
            <person name="Thoulutsang D."/>
            <person name="Topham K."/>
            <person name="Topping I."/>
            <person name="Tsamla T."/>
            <person name="Vassiliev H."/>
            <person name="Vo A."/>
            <person name="Wangchuk T."/>
            <person name="Wangdi T."/>
            <person name="Weiand M."/>
            <person name="Wilkinson J."/>
            <person name="Wilson A."/>
            <person name="Yadav S."/>
            <person name="Young G."/>
            <person name="Yu Q."/>
            <person name="Zembek L."/>
            <person name="Zhong D."/>
            <person name="Zimmer A."/>
            <person name="Zwirko Z."/>
            <person name="Jaffe D.B."/>
            <person name="Alvarez P."/>
            <person name="Brockman W."/>
            <person name="Butler J."/>
            <person name="Chin C."/>
            <person name="Gnerre S."/>
            <person name="MacCallum I."/>
            <person name="Graves J.A."/>
            <person name="Ponting C.P."/>
            <person name="Breen M."/>
            <person name="Samollow P.B."/>
            <person name="Lander E.S."/>
            <person name="Lindblad-Toh K."/>
        </authorList>
    </citation>
    <scope>NUCLEOTIDE SEQUENCE [LARGE SCALE GENOMIC DNA]</scope>
</reference>
<dbReference type="InParanoid" id="A0A5F8GZ00"/>
<evidence type="ECO:0000256" key="9">
    <source>
        <dbReference type="ARBA" id="ARBA00023002"/>
    </source>
</evidence>
<dbReference type="InterPro" id="IPR050705">
    <property type="entry name" value="Cytochrome_P450_3A"/>
</dbReference>
<dbReference type="PRINTS" id="PR00385">
    <property type="entry name" value="P450"/>
</dbReference>
<evidence type="ECO:0000256" key="11">
    <source>
        <dbReference type="ARBA" id="ARBA00023033"/>
    </source>
</evidence>
<dbReference type="Pfam" id="PF00067">
    <property type="entry name" value="p450"/>
    <property type="match status" value="1"/>
</dbReference>
<accession>A0A5F8GZ00</accession>
<dbReference type="InterPro" id="IPR002402">
    <property type="entry name" value="Cyt_P450_E_grp-II"/>
</dbReference>
<dbReference type="SUPFAM" id="SSF48264">
    <property type="entry name" value="Cytochrome P450"/>
    <property type="match status" value="1"/>
</dbReference>
<dbReference type="Ensembl" id="ENSMODT00000073096.1">
    <property type="protein sequence ID" value="ENSMODP00000052820.1"/>
    <property type="gene ID" value="ENSMODG00000000829.3"/>
</dbReference>
<keyword evidence="16" id="KW-0812">Transmembrane</keyword>
<dbReference type="FunFam" id="1.10.630.10:FF:000096">
    <property type="entry name" value="Cytochrome P450 3A4"/>
    <property type="match status" value="1"/>
</dbReference>
<evidence type="ECO:0000256" key="1">
    <source>
        <dbReference type="ARBA" id="ARBA00001971"/>
    </source>
</evidence>
<keyword evidence="12 16" id="KW-0472">Membrane</keyword>
<keyword evidence="8 15" id="KW-0492">Microsome</keyword>
<dbReference type="STRING" id="13616.ENSMODP00000052820"/>
<keyword evidence="7 15" id="KW-0256">Endoplasmic reticulum</keyword>
<keyword evidence="18" id="KW-1185">Reference proteome</keyword>
<comment type="similarity">
    <text evidence="4 14">Belongs to the cytochrome P450 family.</text>
</comment>
<sequence>MKYDSVFAIVINWAVLNFEDFGTSLNVYYLLYYCFIPKIIIYPHCDSWPSSKVNGSHFGVRTFVFYLTLAYTVYGTRTHKLFKNIGIPGPTPFPFIGTILYYRKGIVGFDYGCYKKYGKTWGFFDGTKPVLAIMDPETIKTVLVKECYSVFTNRRMLGLSGILEKAISIAEDEEWKRIRTVLSPAFTSGKLKEMFPIINQYGDVLVKNMKKEAEKSKPVTMKEIFGAYSMDIIISTSFGIHVDSLNNPNDPFVREIRKLIRFSFLDPLILSITIFPFLIPLFKKLDITVFSKDATDFLGKSILRIKEERKKSTEKHRVDFLQLMMDSQTSKNSESHSQKDLSDEEILAQSIVFIFAGYESTSSVLSFLFYHLATNLEIQEKLQKEIDAVLPNKEAVTYDALVQMEYLDMVINENLRLYPISGRIERIAKKTVQLNGLTIPQGTVVMTPPYVLHRDPEYWPEPEEFRPERFSKENKESINPYVYLPFGAGPRNCIAMRFALMGMKVAVSRLLQEFSFIPCKETPIPLKLNNQPLLTPSVPIVLQAVLRNKKGNQH</sequence>
<dbReference type="Bgee" id="ENSMODG00000000829">
    <property type="expression patterns" value="Expressed in liver and 1 other cell type or tissue"/>
</dbReference>
<dbReference type="GO" id="GO:0020037">
    <property type="term" value="F:heme binding"/>
    <property type="evidence" value="ECO:0007669"/>
    <property type="project" value="UniProtKB-UniRule"/>
</dbReference>
<evidence type="ECO:0000256" key="5">
    <source>
        <dbReference type="ARBA" id="ARBA00022617"/>
    </source>
</evidence>
<proteinExistence type="inferred from homology"/>
<evidence type="ECO:0000256" key="2">
    <source>
        <dbReference type="ARBA" id="ARBA00004174"/>
    </source>
</evidence>
<dbReference type="Proteomes" id="UP000002280">
    <property type="component" value="Chromosome 6"/>
</dbReference>
<dbReference type="FunCoup" id="A0A5F8GZ00">
    <property type="interactions" value="316"/>
</dbReference>
<name>A0A5F8GZ00_MONDO</name>
<dbReference type="PRINTS" id="PR00464">
    <property type="entry name" value="EP450II"/>
</dbReference>
<feature type="transmembrane region" description="Helical" evidence="16">
    <location>
        <begin position="262"/>
        <end position="282"/>
    </location>
</feature>
<dbReference type="GO" id="GO:0070989">
    <property type="term" value="P:oxidative demethylation"/>
    <property type="evidence" value="ECO:0000318"/>
    <property type="project" value="GO_Central"/>
</dbReference>
<organism evidence="17 18">
    <name type="scientific">Monodelphis domestica</name>
    <name type="common">Gray short-tailed opossum</name>
    <dbReference type="NCBI Taxonomy" id="13616"/>
    <lineage>
        <taxon>Eukaryota</taxon>
        <taxon>Metazoa</taxon>
        <taxon>Chordata</taxon>
        <taxon>Craniata</taxon>
        <taxon>Vertebrata</taxon>
        <taxon>Euteleostomi</taxon>
        <taxon>Mammalia</taxon>
        <taxon>Metatheria</taxon>
        <taxon>Didelphimorphia</taxon>
        <taxon>Didelphidae</taxon>
        <taxon>Monodelphis</taxon>
    </lineage>
</organism>
<dbReference type="InterPro" id="IPR008072">
    <property type="entry name" value="Cyt_P450_E_CYP3A"/>
</dbReference>
<dbReference type="GeneTree" id="ENSGT00950000182958"/>
<comment type="subcellular location">
    <subcellularLocation>
        <location evidence="3 15">Endoplasmic reticulum membrane</location>
        <topology evidence="3">Peripheral membrane protein</topology>
    </subcellularLocation>
    <subcellularLocation>
        <location evidence="2 15">Microsome membrane</location>
        <topology evidence="2">Peripheral membrane protein</topology>
    </subcellularLocation>
</comment>
<dbReference type="PANTHER" id="PTHR24302:SF38">
    <property type="entry name" value="CYTOCHROME P450 3A5"/>
    <property type="match status" value="1"/>
</dbReference>
<protein>
    <recommendedName>
        <fullName evidence="15">Cytochrome P450 3A</fullName>
        <ecNumber evidence="15">1.14.14.-</ecNumber>
    </recommendedName>
</protein>
<evidence type="ECO:0000313" key="17">
    <source>
        <dbReference type="Ensembl" id="ENSMODP00000052820.1"/>
    </source>
</evidence>
<dbReference type="InterPro" id="IPR017972">
    <property type="entry name" value="Cyt_P450_CS"/>
</dbReference>
<evidence type="ECO:0000256" key="3">
    <source>
        <dbReference type="ARBA" id="ARBA00004406"/>
    </source>
</evidence>
<comment type="cofactor">
    <cofactor evidence="1 13 15">
        <name>heme</name>
        <dbReference type="ChEBI" id="CHEBI:30413"/>
    </cofactor>
</comment>
<dbReference type="Gene3D" id="1.10.630.10">
    <property type="entry name" value="Cytochrome P450"/>
    <property type="match status" value="1"/>
</dbReference>
<dbReference type="OMA" id="FALQEMH"/>
<evidence type="ECO:0000256" key="10">
    <source>
        <dbReference type="ARBA" id="ARBA00023004"/>
    </source>
</evidence>
<evidence type="ECO:0000313" key="18">
    <source>
        <dbReference type="Proteomes" id="UP000002280"/>
    </source>
</evidence>
<evidence type="ECO:0000256" key="7">
    <source>
        <dbReference type="ARBA" id="ARBA00022824"/>
    </source>
</evidence>
<dbReference type="GO" id="GO:0005789">
    <property type="term" value="C:endoplasmic reticulum membrane"/>
    <property type="evidence" value="ECO:0007669"/>
    <property type="project" value="UniProtKB-SubCell"/>
</dbReference>
<keyword evidence="16" id="KW-1133">Transmembrane helix</keyword>
<dbReference type="InterPro" id="IPR036396">
    <property type="entry name" value="Cyt_P450_sf"/>
</dbReference>
<dbReference type="InterPro" id="IPR001128">
    <property type="entry name" value="Cyt_P450"/>
</dbReference>
<evidence type="ECO:0000256" key="4">
    <source>
        <dbReference type="ARBA" id="ARBA00010617"/>
    </source>
</evidence>
<evidence type="ECO:0000256" key="8">
    <source>
        <dbReference type="ARBA" id="ARBA00022848"/>
    </source>
</evidence>
<keyword evidence="5 13" id="KW-0349">Heme</keyword>
<dbReference type="GO" id="GO:0016712">
    <property type="term" value="F:oxidoreductase activity, acting on paired donors, with incorporation or reduction of molecular oxygen, reduced flavin or flavoprotein as one donor, and incorporation of one atom of oxygen"/>
    <property type="evidence" value="ECO:0007669"/>
    <property type="project" value="UniProtKB-EC"/>
</dbReference>
<keyword evidence="6 13" id="KW-0479">Metal-binding</keyword>
<feature type="binding site" description="axial binding residue" evidence="13">
    <location>
        <position position="493"/>
    </location>
    <ligand>
        <name>heme</name>
        <dbReference type="ChEBI" id="CHEBI:30413"/>
    </ligand>
    <ligandPart>
        <name>Fe</name>
        <dbReference type="ChEBI" id="CHEBI:18248"/>
    </ligandPart>
</feature>
<evidence type="ECO:0000256" key="14">
    <source>
        <dbReference type="RuleBase" id="RU000461"/>
    </source>
</evidence>
<keyword evidence="11 14" id="KW-0503">Monooxygenase</keyword>
<dbReference type="PROSITE" id="PS00086">
    <property type="entry name" value="CYTOCHROME_P450"/>
    <property type="match status" value="1"/>
</dbReference>
<dbReference type="GO" id="GO:0005506">
    <property type="term" value="F:iron ion binding"/>
    <property type="evidence" value="ECO:0007669"/>
    <property type="project" value="UniProtKB-UniRule"/>
</dbReference>
<dbReference type="GO" id="GO:0008202">
    <property type="term" value="P:steroid metabolic process"/>
    <property type="evidence" value="ECO:0000318"/>
    <property type="project" value="GO_Central"/>
</dbReference>
<keyword evidence="10 13" id="KW-0408">Iron</keyword>
<dbReference type="PRINTS" id="PR01689">
    <property type="entry name" value="EP450IICYP3A"/>
</dbReference>
<reference evidence="17" key="2">
    <citation type="submission" date="2025-08" db="UniProtKB">
        <authorList>
            <consortium name="Ensembl"/>
        </authorList>
    </citation>
    <scope>IDENTIFICATION</scope>
</reference>
<feature type="transmembrane region" description="Helical" evidence="16">
    <location>
        <begin position="58"/>
        <end position="74"/>
    </location>
</feature>
<comment type="function">
    <text evidence="15">Cytochromes P450 are a group of heme-thiolate monooxygenases. In liver microsomes, this enzyme is involved in an NADPH-dependent electron transport pathway. It oxidizes a variety of structurally unrelated compounds, including steroids, fatty acids, and xenobiotics.</text>
</comment>
<dbReference type="PANTHER" id="PTHR24302">
    <property type="entry name" value="CYTOCHROME P450 FAMILY 3"/>
    <property type="match status" value="1"/>
</dbReference>
<evidence type="ECO:0000256" key="12">
    <source>
        <dbReference type="ARBA" id="ARBA00023136"/>
    </source>
</evidence>
<evidence type="ECO:0000256" key="15">
    <source>
        <dbReference type="RuleBase" id="RU368049"/>
    </source>
</evidence>
<dbReference type="CDD" id="cd20650">
    <property type="entry name" value="CYP3A"/>
    <property type="match status" value="1"/>
</dbReference>
<keyword evidence="9 14" id="KW-0560">Oxidoreductase</keyword>
<evidence type="ECO:0000256" key="6">
    <source>
        <dbReference type="ARBA" id="ARBA00022723"/>
    </source>
</evidence>
<dbReference type="AlphaFoldDB" id="A0A5F8GZ00"/>
<dbReference type="EC" id="1.14.14.-" evidence="15"/>
<comment type="catalytic activity">
    <reaction evidence="15">
        <text>an organic molecule + reduced [NADPH--hemoprotein reductase] + O2 = an alcohol + oxidized [NADPH--hemoprotein reductase] + H2O + H(+)</text>
        <dbReference type="Rhea" id="RHEA:17149"/>
        <dbReference type="Rhea" id="RHEA-COMP:11964"/>
        <dbReference type="Rhea" id="RHEA-COMP:11965"/>
        <dbReference type="ChEBI" id="CHEBI:15377"/>
        <dbReference type="ChEBI" id="CHEBI:15378"/>
        <dbReference type="ChEBI" id="CHEBI:15379"/>
        <dbReference type="ChEBI" id="CHEBI:30879"/>
        <dbReference type="ChEBI" id="CHEBI:57618"/>
        <dbReference type="ChEBI" id="CHEBI:58210"/>
        <dbReference type="ChEBI" id="CHEBI:142491"/>
        <dbReference type="EC" id="1.14.14.1"/>
    </reaction>
</comment>
<evidence type="ECO:0000256" key="13">
    <source>
        <dbReference type="PIRSR" id="PIRSR602402-1"/>
    </source>
</evidence>